<dbReference type="OrthoDB" id="47198at2"/>
<dbReference type="EMBL" id="RHXB01000015">
    <property type="protein sequence ID" value="RSE22999.1"/>
    <property type="molecule type" value="Genomic_DNA"/>
</dbReference>
<reference evidence="1 2" key="1">
    <citation type="submission" date="2018-10" db="EMBL/GenBank/DDBJ databases">
        <title>Transmission dynamics of multidrug resistant bacteria on intensive care unit surfaces.</title>
        <authorList>
            <person name="D'Souza A.W."/>
            <person name="Potter R.F."/>
            <person name="Wallace M."/>
            <person name="Shupe A."/>
            <person name="Patel S."/>
            <person name="Sun S."/>
            <person name="Gul D."/>
            <person name="Kwon J.H."/>
            <person name="Andleeb S."/>
            <person name="Burnham C.-A.D."/>
            <person name="Dantas G."/>
        </authorList>
    </citation>
    <scope>NUCLEOTIDE SEQUENCE [LARGE SCALE GENOMIC DNA]</scope>
    <source>
        <strain evidence="1 2">AS_373</strain>
    </source>
</reference>
<sequence>MRYFVHAKRNEQGRHELHVEGCDKAVHALEPVALGEFDDAESAAMKAENFLYLPLTACECCGVELEINGTPSPVMETALTSNF</sequence>
<dbReference type="AlphaFoldDB" id="A0A427UR45"/>
<organism evidence="1 2">
    <name type="scientific">Atlantibacter subterraneus</name>
    <dbReference type="NCBI Taxonomy" id="255519"/>
    <lineage>
        <taxon>Bacteria</taxon>
        <taxon>Pseudomonadati</taxon>
        <taxon>Pseudomonadota</taxon>
        <taxon>Gammaproteobacteria</taxon>
        <taxon>Enterobacterales</taxon>
        <taxon>Enterobacteriaceae</taxon>
        <taxon>Atlantibacter</taxon>
    </lineage>
</organism>
<protein>
    <submittedName>
        <fullName evidence="1">Uncharacterized protein</fullName>
    </submittedName>
</protein>
<proteinExistence type="predicted"/>
<name>A0A427UR45_9ENTR</name>
<accession>A0A427UR45</accession>
<dbReference type="Proteomes" id="UP000275331">
    <property type="component" value="Unassembled WGS sequence"/>
</dbReference>
<evidence type="ECO:0000313" key="2">
    <source>
        <dbReference type="Proteomes" id="UP000275331"/>
    </source>
</evidence>
<comment type="caution">
    <text evidence="1">The sequence shown here is derived from an EMBL/GenBank/DDBJ whole genome shotgun (WGS) entry which is preliminary data.</text>
</comment>
<dbReference type="RefSeq" id="WP_125294905.1">
    <property type="nucleotide sequence ID" value="NZ_RHWZ01000013.1"/>
</dbReference>
<evidence type="ECO:0000313" key="1">
    <source>
        <dbReference type="EMBL" id="RSE22999.1"/>
    </source>
</evidence>
<gene>
    <name evidence="1" type="ORF">EGT71_19690</name>
</gene>